<evidence type="ECO:0000256" key="1">
    <source>
        <dbReference type="ARBA" id="ARBA00005519"/>
    </source>
</evidence>
<proteinExistence type="inferred from homology"/>
<evidence type="ECO:0000256" key="5">
    <source>
        <dbReference type="SAM" id="SignalP"/>
    </source>
</evidence>
<dbReference type="PANTHER" id="PTHR34002:SF10">
    <property type="entry name" value="PUTATIVE-RELATED"/>
    <property type="match status" value="1"/>
</dbReference>
<keyword evidence="7" id="KW-1185">Reference proteome</keyword>
<dbReference type="GO" id="GO:0008810">
    <property type="term" value="F:cellulase activity"/>
    <property type="evidence" value="ECO:0007669"/>
    <property type="project" value="InterPro"/>
</dbReference>
<dbReference type="InterPro" id="IPR013319">
    <property type="entry name" value="GH11/12"/>
</dbReference>
<accession>A0A7R7Y269</accession>
<evidence type="ECO:0000313" key="6">
    <source>
        <dbReference type="EMBL" id="BCS30779.1"/>
    </source>
</evidence>
<reference evidence="6" key="2">
    <citation type="submission" date="2021-02" db="EMBL/GenBank/DDBJ databases">
        <title>Aspergillus puulaauensis MK2 genome sequence.</title>
        <authorList>
            <person name="Futagami T."/>
            <person name="Mori K."/>
            <person name="Kadooka C."/>
            <person name="Tanaka T."/>
        </authorList>
    </citation>
    <scope>NUCLEOTIDE SEQUENCE</scope>
    <source>
        <strain evidence="6">MK2</strain>
    </source>
</reference>
<keyword evidence="2 5" id="KW-0732">Signal</keyword>
<keyword evidence="4" id="KW-0378">Hydrolase</keyword>
<dbReference type="InterPro" id="IPR013320">
    <property type="entry name" value="ConA-like_dom_sf"/>
</dbReference>
<dbReference type="AlphaFoldDB" id="A0A7R7Y269"/>
<evidence type="ECO:0000256" key="3">
    <source>
        <dbReference type="ARBA" id="ARBA00023295"/>
    </source>
</evidence>
<dbReference type="RefSeq" id="XP_041562965.1">
    <property type="nucleotide sequence ID" value="XM_041697433.1"/>
</dbReference>
<keyword evidence="4" id="KW-0119">Carbohydrate metabolism</keyword>
<dbReference type="PANTHER" id="PTHR34002">
    <property type="entry name" value="BLR1656 PROTEIN"/>
    <property type="match status" value="1"/>
</dbReference>
<dbReference type="Proteomes" id="UP000654913">
    <property type="component" value="Chromosome 8"/>
</dbReference>
<keyword evidence="3 4" id="KW-0326">Glycosidase</keyword>
<evidence type="ECO:0000313" key="7">
    <source>
        <dbReference type="Proteomes" id="UP000654913"/>
    </source>
</evidence>
<organism evidence="6 7">
    <name type="scientific">Aspergillus puulaauensis</name>
    <dbReference type="NCBI Taxonomy" id="1220207"/>
    <lineage>
        <taxon>Eukaryota</taxon>
        <taxon>Fungi</taxon>
        <taxon>Dikarya</taxon>
        <taxon>Ascomycota</taxon>
        <taxon>Pezizomycotina</taxon>
        <taxon>Eurotiomycetes</taxon>
        <taxon>Eurotiomycetidae</taxon>
        <taxon>Eurotiales</taxon>
        <taxon>Aspergillaceae</taxon>
        <taxon>Aspergillus</taxon>
    </lineage>
</organism>
<feature type="chain" id="PRO_5031494254" evidence="5">
    <location>
        <begin position="16"/>
        <end position="235"/>
    </location>
</feature>
<dbReference type="OrthoDB" id="89349at2759"/>
<evidence type="ECO:0000256" key="2">
    <source>
        <dbReference type="ARBA" id="ARBA00022729"/>
    </source>
</evidence>
<sequence>MRFVTLASLAAAAVAQELCEQYGTHVSSPYSVNNNLWGMDSGSGSQCTYVDGISGSGAAWHTTWTWSGGEDEVKSYANSKLEDLNKALISDVQSIPTTVEWSYDNTDIRANVAYDLFTAADINHVTYSGDYELMIWLGRFGGVQPIGSQIGSATVSGATWELWNGMNGEMEVFSFVAASPLTSWSADIKEFWTYLSDQQGYPAASQYLINFQFGTEPFTGGETTLTVAQWTGSVS</sequence>
<protein>
    <submittedName>
        <fullName evidence="6">Endoglucanase-1</fullName>
    </submittedName>
</protein>
<reference evidence="6" key="1">
    <citation type="submission" date="2021-01" db="EMBL/GenBank/DDBJ databases">
        <authorList>
            <consortium name="Aspergillus puulaauensis MK2 genome sequencing consortium"/>
            <person name="Kazuki M."/>
            <person name="Futagami T."/>
        </authorList>
    </citation>
    <scope>NUCLEOTIDE SEQUENCE</scope>
    <source>
        <strain evidence="6">MK2</strain>
    </source>
</reference>
<dbReference type="InterPro" id="IPR002594">
    <property type="entry name" value="GH12"/>
</dbReference>
<dbReference type="Gene3D" id="2.60.120.180">
    <property type="match status" value="1"/>
</dbReference>
<dbReference type="SUPFAM" id="SSF49899">
    <property type="entry name" value="Concanavalin A-like lectins/glucanases"/>
    <property type="match status" value="1"/>
</dbReference>
<comment type="similarity">
    <text evidence="1 4">Belongs to the glycosyl hydrolase 12 (cellulase H) family.</text>
</comment>
<feature type="signal peptide" evidence="5">
    <location>
        <begin position="1"/>
        <end position="15"/>
    </location>
</feature>
<dbReference type="GO" id="GO:0000272">
    <property type="term" value="P:polysaccharide catabolic process"/>
    <property type="evidence" value="ECO:0007669"/>
    <property type="project" value="UniProtKB-KW"/>
</dbReference>
<keyword evidence="4" id="KW-0624">Polysaccharide degradation</keyword>
<evidence type="ECO:0000256" key="4">
    <source>
        <dbReference type="RuleBase" id="RU361163"/>
    </source>
</evidence>
<dbReference type="KEGG" id="apuu:APUU_81082S"/>
<dbReference type="EMBL" id="AP024450">
    <property type="protein sequence ID" value="BCS30779.1"/>
    <property type="molecule type" value="Genomic_DNA"/>
</dbReference>
<gene>
    <name evidence="6" type="primary">ENDOGLUCANASE1_2</name>
    <name evidence="6" type="ORF">APUU_81082S</name>
</gene>
<dbReference type="Pfam" id="PF01670">
    <property type="entry name" value="Glyco_hydro_12"/>
    <property type="match status" value="1"/>
</dbReference>
<name>A0A7R7Y269_9EURO</name>
<dbReference type="GeneID" id="64980776"/>